<gene>
    <name evidence="2" type="ORF">FHX42_004423</name>
</gene>
<comment type="caution">
    <text evidence="2">The sequence shown here is derived from an EMBL/GenBank/DDBJ whole genome shotgun (WGS) entry which is preliminary data.</text>
</comment>
<evidence type="ECO:0000313" key="2">
    <source>
        <dbReference type="EMBL" id="MBA8827039.1"/>
    </source>
</evidence>
<dbReference type="RefSeq" id="WP_182546237.1">
    <property type="nucleotide sequence ID" value="NZ_JACGWZ010000007.1"/>
</dbReference>
<keyword evidence="1" id="KW-0812">Transmembrane</keyword>
<keyword evidence="1" id="KW-1133">Transmembrane helix</keyword>
<protein>
    <submittedName>
        <fullName evidence="2">Uncharacterized protein</fullName>
    </submittedName>
</protein>
<keyword evidence="3" id="KW-1185">Reference proteome</keyword>
<proteinExistence type="predicted"/>
<evidence type="ECO:0000256" key="1">
    <source>
        <dbReference type="SAM" id="Phobius"/>
    </source>
</evidence>
<accession>A0A839E2D3</accession>
<name>A0A839E2D3_9PSEU</name>
<reference evidence="2 3" key="1">
    <citation type="submission" date="2020-07" db="EMBL/GenBank/DDBJ databases">
        <title>Sequencing the genomes of 1000 actinobacteria strains.</title>
        <authorList>
            <person name="Klenk H.-P."/>
        </authorList>
    </citation>
    <scope>NUCLEOTIDE SEQUENCE [LARGE SCALE GENOMIC DNA]</scope>
    <source>
        <strain evidence="2 3">DSM 45975</strain>
    </source>
</reference>
<dbReference type="AlphaFoldDB" id="A0A839E2D3"/>
<dbReference type="EMBL" id="JACGWZ010000007">
    <property type="protein sequence ID" value="MBA8827039.1"/>
    <property type="molecule type" value="Genomic_DNA"/>
</dbReference>
<sequence>MIIGALAFARLAITTRGQLVTRETVHLPPGECIDVRRAYRNYRLARNSLIIVTILDVLGSVAGVVAPFFMGNNPADAVSFIAPFFGVLA</sequence>
<organism evidence="2 3">
    <name type="scientific">Halosaccharopolyspora lacisalsi</name>
    <dbReference type="NCBI Taxonomy" id="1000566"/>
    <lineage>
        <taxon>Bacteria</taxon>
        <taxon>Bacillati</taxon>
        <taxon>Actinomycetota</taxon>
        <taxon>Actinomycetes</taxon>
        <taxon>Pseudonocardiales</taxon>
        <taxon>Pseudonocardiaceae</taxon>
        <taxon>Halosaccharopolyspora</taxon>
    </lineage>
</organism>
<dbReference type="Proteomes" id="UP000569329">
    <property type="component" value="Unassembled WGS sequence"/>
</dbReference>
<feature type="transmembrane region" description="Helical" evidence="1">
    <location>
        <begin position="49"/>
        <end position="70"/>
    </location>
</feature>
<evidence type="ECO:0000313" key="3">
    <source>
        <dbReference type="Proteomes" id="UP000569329"/>
    </source>
</evidence>
<keyword evidence="1" id="KW-0472">Membrane</keyword>